<dbReference type="PROSITE" id="PS50164">
    <property type="entry name" value="GIY_YIG"/>
    <property type="match status" value="1"/>
</dbReference>
<reference evidence="3" key="1">
    <citation type="submission" date="2018-03" db="EMBL/GenBank/DDBJ databases">
        <authorList>
            <person name="Rodrigo-Torres L."/>
            <person name="Arahal R. D."/>
            <person name="Lucena T."/>
        </authorList>
    </citation>
    <scope>NUCLEOTIDE SEQUENCE [LARGE SCALE GENOMIC DNA]</scope>
    <source>
        <strain evidence="3">CECT 7615</strain>
    </source>
</reference>
<name>A0A2R8C6H2_9RHOB</name>
<sequence length="297" mass="32822">MPTGRSVRLFLAEGTPTGILTAEIVNWTGHVLSAPRIRLETALKRSELKKTGIYILYGSPFDADLPLVYIGEGDDISTRLSSHSRDDDKDFWERFIAVTNKDMNLTKAHVKYLEGRLITLLKEAKKSQVTNRTDPSFDKLPEADISDMESFLEQLKLVLPVVGVDFFRKVVSSSTTGLAADSVETPTFAIENKRKGISATAREVDGEFVVLAGSTGDLKEAASFSERLKNLRNQSLAVGKISKVGENTFRLIEDIAFSSPSAAAVFLFGSSRNGRTTWYVQGNTMNYGEWKEALLQD</sequence>
<keyword evidence="3" id="KW-1185">Reference proteome</keyword>
<evidence type="ECO:0000313" key="3">
    <source>
        <dbReference type="Proteomes" id="UP000244898"/>
    </source>
</evidence>
<dbReference type="EMBL" id="ONZG01000003">
    <property type="protein sequence ID" value="SPJ27953.1"/>
    <property type="molecule type" value="Genomic_DNA"/>
</dbReference>
<proteinExistence type="predicted"/>
<dbReference type="Pfam" id="PF14267">
    <property type="entry name" value="DUF4357"/>
    <property type="match status" value="1"/>
</dbReference>
<dbReference type="CDD" id="cd10447">
    <property type="entry name" value="GIY-YIG_unchar_2"/>
    <property type="match status" value="1"/>
</dbReference>
<protein>
    <recommendedName>
        <fullName evidence="1">GIY-YIG domain-containing protein</fullName>
    </recommendedName>
</protein>
<feature type="domain" description="GIY-YIG" evidence="1">
    <location>
        <begin position="49"/>
        <end position="128"/>
    </location>
</feature>
<gene>
    <name evidence="2" type="ORF">TRM7615_01447</name>
</gene>
<organism evidence="2 3">
    <name type="scientific">Falsiruegeria mediterranea M17</name>
    <dbReference type="NCBI Taxonomy" id="1200281"/>
    <lineage>
        <taxon>Bacteria</taxon>
        <taxon>Pseudomonadati</taxon>
        <taxon>Pseudomonadota</taxon>
        <taxon>Alphaproteobacteria</taxon>
        <taxon>Rhodobacterales</taxon>
        <taxon>Roseobacteraceae</taxon>
        <taxon>Falsiruegeria</taxon>
    </lineage>
</organism>
<dbReference type="AlphaFoldDB" id="A0A2R8C6H2"/>
<dbReference type="OrthoDB" id="2656488at2"/>
<dbReference type="Proteomes" id="UP000244898">
    <property type="component" value="Unassembled WGS sequence"/>
</dbReference>
<dbReference type="InterPro" id="IPR000305">
    <property type="entry name" value="GIY-YIG_endonuc"/>
</dbReference>
<accession>A0A2R8C6H2</accession>
<evidence type="ECO:0000313" key="2">
    <source>
        <dbReference type="EMBL" id="SPJ27953.1"/>
    </source>
</evidence>
<dbReference type="RefSeq" id="WP_108786214.1">
    <property type="nucleotide sequence ID" value="NZ_ONZG01000003.1"/>
</dbReference>
<dbReference type="InterPro" id="IPR025579">
    <property type="entry name" value="DUF4357"/>
</dbReference>
<evidence type="ECO:0000259" key="1">
    <source>
        <dbReference type="PROSITE" id="PS50164"/>
    </source>
</evidence>